<organism evidence="2 3">
    <name type="scientific">Pontibacter mangrovi</name>
    <dbReference type="NCBI Taxonomy" id="2589816"/>
    <lineage>
        <taxon>Bacteria</taxon>
        <taxon>Pseudomonadati</taxon>
        <taxon>Bacteroidota</taxon>
        <taxon>Cytophagia</taxon>
        <taxon>Cytophagales</taxon>
        <taxon>Hymenobacteraceae</taxon>
        <taxon>Pontibacter</taxon>
    </lineage>
</organism>
<keyword evidence="1" id="KW-0472">Membrane</keyword>
<dbReference type="Proteomes" id="UP000316727">
    <property type="component" value="Unassembled WGS sequence"/>
</dbReference>
<comment type="caution">
    <text evidence="2">The sequence shown here is derived from an EMBL/GenBank/DDBJ whole genome shotgun (WGS) entry which is preliminary data.</text>
</comment>
<keyword evidence="1" id="KW-0812">Transmembrane</keyword>
<accession>A0A501W5D1</accession>
<evidence type="ECO:0000256" key="1">
    <source>
        <dbReference type="SAM" id="Phobius"/>
    </source>
</evidence>
<gene>
    <name evidence="2" type="ORF">FJM65_10070</name>
</gene>
<dbReference type="OrthoDB" id="852748at2"/>
<dbReference type="RefSeq" id="WP_140621369.1">
    <property type="nucleotide sequence ID" value="NZ_VFRQ01000004.1"/>
</dbReference>
<proteinExistence type="predicted"/>
<name>A0A501W5D1_9BACT</name>
<evidence type="ECO:0000313" key="3">
    <source>
        <dbReference type="Proteomes" id="UP000316727"/>
    </source>
</evidence>
<dbReference type="AlphaFoldDB" id="A0A501W5D1"/>
<keyword evidence="1" id="KW-1133">Transmembrane helix</keyword>
<dbReference type="EMBL" id="VFRQ01000004">
    <property type="protein sequence ID" value="TPE44478.1"/>
    <property type="molecule type" value="Genomic_DNA"/>
</dbReference>
<reference evidence="2 3" key="1">
    <citation type="submission" date="2019-06" db="EMBL/GenBank/DDBJ databases">
        <title>A novel bacterium of genus Pontibacter, isolated from marine sediment.</title>
        <authorList>
            <person name="Huang H."/>
            <person name="Mo K."/>
            <person name="Hu Y."/>
        </authorList>
    </citation>
    <scope>NUCLEOTIDE SEQUENCE [LARGE SCALE GENOMIC DNA]</scope>
    <source>
        <strain evidence="2 3">HB172049</strain>
    </source>
</reference>
<sequence length="161" mass="18262">MSNNWVKVPVMVGVICLVGILFGLLRPLEPAILHSGSVNEVLAYAYKTDQADRKTLKSYIIRSELVRRDSIRLNQVQRLCKKQKIAAPKDKFHAAFIFHHGKKSSLFKTAHELASEAAAVKELKDDYLVQWLAKATYDRWMVSLGKPQKYGTQETFSVSVQ</sequence>
<feature type="transmembrane region" description="Helical" evidence="1">
    <location>
        <begin position="6"/>
        <end position="25"/>
    </location>
</feature>
<evidence type="ECO:0000313" key="2">
    <source>
        <dbReference type="EMBL" id="TPE44478.1"/>
    </source>
</evidence>
<keyword evidence="3" id="KW-1185">Reference proteome</keyword>
<protein>
    <submittedName>
        <fullName evidence="2">Uncharacterized protein</fullName>
    </submittedName>
</protein>